<evidence type="ECO:0000313" key="3">
    <source>
        <dbReference type="EMBL" id="OAG29253.1"/>
    </source>
</evidence>
<keyword evidence="1" id="KW-0862">Zinc</keyword>
<accession>A0A177EBC6</accession>
<dbReference type="GO" id="GO:0008270">
    <property type="term" value="F:zinc ion binding"/>
    <property type="evidence" value="ECO:0007669"/>
    <property type="project" value="UniProtKB-KW"/>
</dbReference>
<dbReference type="SMART" id="SM00184">
    <property type="entry name" value="RING"/>
    <property type="match status" value="1"/>
</dbReference>
<evidence type="ECO:0000256" key="1">
    <source>
        <dbReference type="PROSITE-ProRule" id="PRU00175"/>
    </source>
</evidence>
<dbReference type="InterPro" id="IPR013083">
    <property type="entry name" value="Znf_RING/FYVE/PHD"/>
</dbReference>
<proteinExistence type="predicted"/>
<dbReference type="SUPFAM" id="SSF57850">
    <property type="entry name" value="RING/U-box"/>
    <property type="match status" value="1"/>
</dbReference>
<dbReference type="Proteomes" id="UP000185944">
    <property type="component" value="Unassembled WGS sequence"/>
</dbReference>
<dbReference type="AlphaFoldDB" id="A0A177EBC6"/>
<comment type="caution">
    <text evidence="3">The sequence shown here is derived from an EMBL/GenBank/DDBJ whole genome shotgun (WGS) entry which is preliminary data.</text>
</comment>
<dbReference type="Gene3D" id="3.30.40.10">
    <property type="entry name" value="Zinc/RING finger domain, C3HC4 (zinc finger)"/>
    <property type="match status" value="1"/>
</dbReference>
<dbReference type="InterPro" id="IPR001841">
    <property type="entry name" value="Znf_RING"/>
</dbReference>
<dbReference type="EMBL" id="LTDL01000041">
    <property type="protein sequence ID" value="OAG29253.1"/>
    <property type="molecule type" value="Genomic_DNA"/>
</dbReference>
<organism evidence="3 4">
    <name type="scientific">Nematocida displodere</name>
    <dbReference type="NCBI Taxonomy" id="1805483"/>
    <lineage>
        <taxon>Eukaryota</taxon>
        <taxon>Fungi</taxon>
        <taxon>Fungi incertae sedis</taxon>
        <taxon>Microsporidia</taxon>
        <taxon>Nematocida</taxon>
    </lineage>
</organism>
<keyword evidence="1" id="KW-0479">Metal-binding</keyword>
<sequence length="190" mass="22147">MVQIEEVVIIRRLRRLLRVEPWDCRAECTLCLSFDMFEDWVDGTMKAQLTRNPGCIVSKHLQDPTHYMFQPKAGVDTSLRCPVCFSTFKDLIFESQTNPKRYFTVLDKSGHVACDRCLLDLFDDAHKKRAPLRCPLCRIYVAFPIKRYRVRKHPDNGTYQVAQATVEHTCVLTALTPNILVTMLRVRHIY</sequence>
<evidence type="ECO:0000259" key="2">
    <source>
        <dbReference type="PROSITE" id="PS50089"/>
    </source>
</evidence>
<dbReference type="VEuPathDB" id="MicrosporidiaDB:NEDG_01326"/>
<keyword evidence="4" id="KW-1185">Reference proteome</keyword>
<dbReference type="RefSeq" id="XP_067543932.1">
    <property type="nucleotide sequence ID" value="XM_067688744.1"/>
</dbReference>
<dbReference type="GeneID" id="93647676"/>
<name>A0A177EBC6_9MICR</name>
<gene>
    <name evidence="3" type="ORF">NEDG_01326</name>
</gene>
<protein>
    <recommendedName>
        <fullName evidence="2">RING-type domain-containing protein</fullName>
    </recommendedName>
</protein>
<reference evidence="3 4" key="1">
    <citation type="submission" date="2016-02" db="EMBL/GenBank/DDBJ databases">
        <title>Discovery of a natural microsporidian pathogen with a broad tissue tropism in Caenorhabditis elegans.</title>
        <authorList>
            <person name="Luallen R.J."/>
            <person name="Reinke A.W."/>
            <person name="Tong L."/>
            <person name="Botts M.R."/>
            <person name="Felix M.-A."/>
            <person name="Troemel E.R."/>
        </authorList>
    </citation>
    <scope>NUCLEOTIDE SEQUENCE [LARGE SCALE GENOMIC DNA]</scope>
    <source>
        <strain evidence="3 4">JUm2807</strain>
    </source>
</reference>
<feature type="domain" description="RING-type" evidence="2">
    <location>
        <begin position="81"/>
        <end position="138"/>
    </location>
</feature>
<dbReference type="PROSITE" id="PS50089">
    <property type="entry name" value="ZF_RING_2"/>
    <property type="match status" value="1"/>
</dbReference>
<keyword evidence="1" id="KW-0863">Zinc-finger</keyword>
<evidence type="ECO:0000313" key="4">
    <source>
        <dbReference type="Proteomes" id="UP000185944"/>
    </source>
</evidence>